<protein>
    <recommendedName>
        <fullName evidence="3">Serine peptidase</fullName>
    </recommendedName>
</protein>
<sequence>MTDSDTVPVLGVHGVWNRQGGLEPQAAAERIAGWWRDAIAAGLGRPAEETPFQVMMAYYAHHLRTRTAQGPDDLDDLDTATQADIVEWARLLGAEEPVVQGWLTAPARAAVSWVATRFGLDHVLARGLAAAFFGELGAYFTDPDRRAAARTQVTEALHHTRPRVLIAHSLGSAVAYEALWAAPHPPIELLITLGSPLAMPHLVFDRLAPHPGPRRKPPGVNQWINITDPGDIIAIPAGGVRTRFAEVTSDLSNAIGAFDFHRSTAYLKNAVTAATLTAYL</sequence>
<dbReference type="EMBL" id="JACCBA010000001">
    <property type="protein sequence ID" value="NYD51817.1"/>
    <property type="molecule type" value="Genomic_DNA"/>
</dbReference>
<dbReference type="Proteomes" id="UP000529783">
    <property type="component" value="Unassembled WGS sequence"/>
</dbReference>
<dbReference type="Gene3D" id="3.40.50.1820">
    <property type="entry name" value="alpha/beta hydrolase"/>
    <property type="match status" value="1"/>
</dbReference>
<reference evidence="1 2" key="1">
    <citation type="submission" date="2020-07" db="EMBL/GenBank/DDBJ databases">
        <title>Sequencing the genomes of 1000 actinobacteria strains.</title>
        <authorList>
            <person name="Klenk H.-P."/>
        </authorList>
    </citation>
    <scope>NUCLEOTIDE SEQUENCE [LARGE SCALE GENOMIC DNA]</scope>
    <source>
        <strain evidence="1 2">DSM 40398</strain>
    </source>
</reference>
<dbReference type="AlphaFoldDB" id="A0A7Y9JJT8"/>
<name>A0A7Y9JJT8_9ACTN</name>
<accession>A0A7Y9JJT8</accession>
<evidence type="ECO:0000313" key="2">
    <source>
        <dbReference type="Proteomes" id="UP000529783"/>
    </source>
</evidence>
<evidence type="ECO:0000313" key="1">
    <source>
        <dbReference type="EMBL" id="NYD51817.1"/>
    </source>
</evidence>
<proteinExistence type="predicted"/>
<keyword evidence="2" id="KW-1185">Reference proteome</keyword>
<gene>
    <name evidence="1" type="ORF">BJY14_007800</name>
</gene>
<comment type="caution">
    <text evidence="1">The sequence shown here is derived from an EMBL/GenBank/DDBJ whole genome shotgun (WGS) entry which is preliminary data.</text>
</comment>
<organism evidence="1 2">
    <name type="scientific">Actinomadura luteofluorescens</name>
    <dbReference type="NCBI Taxonomy" id="46163"/>
    <lineage>
        <taxon>Bacteria</taxon>
        <taxon>Bacillati</taxon>
        <taxon>Actinomycetota</taxon>
        <taxon>Actinomycetes</taxon>
        <taxon>Streptosporangiales</taxon>
        <taxon>Thermomonosporaceae</taxon>
        <taxon>Actinomadura</taxon>
    </lineage>
</organism>
<dbReference type="RefSeq" id="WP_179848134.1">
    <property type="nucleotide sequence ID" value="NZ_JACCBA010000001.1"/>
</dbReference>
<dbReference type="SUPFAM" id="SSF53474">
    <property type="entry name" value="alpha/beta-Hydrolases"/>
    <property type="match status" value="1"/>
</dbReference>
<dbReference type="InterPro" id="IPR029058">
    <property type="entry name" value="AB_hydrolase_fold"/>
</dbReference>
<evidence type="ECO:0008006" key="3">
    <source>
        <dbReference type="Google" id="ProtNLM"/>
    </source>
</evidence>